<proteinExistence type="inferred from homology"/>
<dbReference type="OrthoDB" id="10049402at2759"/>
<keyword evidence="4 8" id="KW-0812">Transmembrane</keyword>
<dbReference type="Proteomes" id="UP000694390">
    <property type="component" value="Chromosome 2"/>
</dbReference>
<accession>A0A8C4VHD9</accession>
<evidence type="ECO:0000256" key="5">
    <source>
        <dbReference type="ARBA" id="ARBA00022824"/>
    </source>
</evidence>
<dbReference type="GO" id="GO:0005789">
    <property type="term" value="C:endoplasmic reticulum membrane"/>
    <property type="evidence" value="ECO:0007669"/>
    <property type="project" value="UniProtKB-SubCell"/>
</dbReference>
<dbReference type="Pfam" id="PF15168">
    <property type="entry name" value="TRIQK"/>
    <property type="match status" value="1"/>
</dbReference>
<evidence type="ECO:0000256" key="7">
    <source>
        <dbReference type="ARBA" id="ARBA00023136"/>
    </source>
</evidence>
<reference evidence="9" key="3">
    <citation type="submission" date="2025-09" db="UniProtKB">
        <authorList>
            <consortium name="Ensembl"/>
        </authorList>
    </citation>
    <scope>IDENTIFICATION</scope>
</reference>
<evidence type="ECO:0000256" key="3">
    <source>
        <dbReference type="ARBA" id="ARBA00014257"/>
    </source>
</evidence>
<dbReference type="PANTHER" id="PTHR20583">
    <property type="entry name" value="TRIPLE QXXK/R MOTIF-CONTAINING PROTEIN"/>
    <property type="match status" value="1"/>
</dbReference>
<evidence type="ECO:0000313" key="9">
    <source>
        <dbReference type="Ensembl" id="ENSGEVP00005002424.1"/>
    </source>
</evidence>
<sequence>RVPPPVADHRTSVASAIGGPPSSTIAFSSLVEQNLSSPRLVQEDLVCAYVEPSEIKHRPRCQVRQRLKNIKIGKAEEYQNRKVVLDSKRMGRKDASAARIPVEQYRKQIGKQDYKKSRPVLRATRLKAEAKKTALGIKEVALVLAAILVFLLAFYAFFYLNLSSEVDLDLDPNEN</sequence>
<name>A0A8C4VHD9_9SAUR</name>
<dbReference type="Ensembl" id="ENSGEVT00005002546.1">
    <property type="protein sequence ID" value="ENSGEVP00005002424.1"/>
    <property type="gene ID" value="ENSGEVG00005001824.1"/>
</dbReference>
<dbReference type="AlphaFoldDB" id="A0A8C4VHD9"/>
<dbReference type="PANTHER" id="PTHR20583:SF1">
    <property type="entry name" value="TRIPLE QXXK_R MOTIF-CONTAINING PROTEIN"/>
    <property type="match status" value="1"/>
</dbReference>
<organism evidence="9 10">
    <name type="scientific">Gopherus evgoodei</name>
    <name type="common">Goodes thornscrub tortoise</name>
    <dbReference type="NCBI Taxonomy" id="1825980"/>
    <lineage>
        <taxon>Eukaryota</taxon>
        <taxon>Metazoa</taxon>
        <taxon>Chordata</taxon>
        <taxon>Craniata</taxon>
        <taxon>Vertebrata</taxon>
        <taxon>Euteleostomi</taxon>
        <taxon>Archelosauria</taxon>
        <taxon>Testudinata</taxon>
        <taxon>Testudines</taxon>
        <taxon>Cryptodira</taxon>
        <taxon>Durocryptodira</taxon>
        <taxon>Testudinoidea</taxon>
        <taxon>Testudinidae</taxon>
        <taxon>Gopherus</taxon>
    </lineage>
</organism>
<feature type="transmembrane region" description="Helical" evidence="8">
    <location>
        <begin position="140"/>
        <end position="160"/>
    </location>
</feature>
<dbReference type="GeneTree" id="ENSGT00390000017350"/>
<evidence type="ECO:0000256" key="2">
    <source>
        <dbReference type="ARBA" id="ARBA00007709"/>
    </source>
</evidence>
<keyword evidence="5" id="KW-0256">Endoplasmic reticulum</keyword>
<evidence type="ECO:0000313" key="10">
    <source>
        <dbReference type="Proteomes" id="UP000694390"/>
    </source>
</evidence>
<dbReference type="InterPro" id="IPR024842">
    <property type="entry name" value="TRIQK"/>
</dbReference>
<evidence type="ECO:0000256" key="4">
    <source>
        <dbReference type="ARBA" id="ARBA00022692"/>
    </source>
</evidence>
<keyword evidence="10" id="KW-1185">Reference proteome</keyword>
<gene>
    <name evidence="9" type="primary">TRIQK</name>
</gene>
<evidence type="ECO:0000256" key="6">
    <source>
        <dbReference type="ARBA" id="ARBA00022989"/>
    </source>
</evidence>
<protein>
    <recommendedName>
        <fullName evidence="3">Triple QxxK/R motif-containing protein</fullName>
    </recommendedName>
</protein>
<evidence type="ECO:0000256" key="8">
    <source>
        <dbReference type="SAM" id="Phobius"/>
    </source>
</evidence>
<evidence type="ECO:0000256" key="1">
    <source>
        <dbReference type="ARBA" id="ARBA00004389"/>
    </source>
</evidence>
<comment type="similarity">
    <text evidence="2">Belongs to the TRIQK family.</text>
</comment>
<reference evidence="9" key="1">
    <citation type="submission" date="2019-06" db="EMBL/GenBank/DDBJ databases">
        <title>G10K-VGP Goodes thornscrub tortoise genome, primary haplotype.</title>
        <authorList>
            <person name="Murphy B."/>
            <person name="Edwards T."/>
            <person name="Rhie A."/>
            <person name="Koren S."/>
            <person name="Phillippy A."/>
            <person name="Fedrigo O."/>
            <person name="Haase B."/>
            <person name="Mountcastle J."/>
            <person name="Lewin H."/>
            <person name="Damas J."/>
            <person name="Howe K."/>
            <person name="Formenti G."/>
            <person name="Myers G."/>
            <person name="Durbin R."/>
            <person name="Jarvis E.D."/>
        </authorList>
    </citation>
    <scope>NUCLEOTIDE SEQUENCE [LARGE SCALE GENOMIC DNA]</scope>
</reference>
<keyword evidence="7 8" id="KW-0472">Membrane</keyword>
<keyword evidence="6 8" id="KW-1133">Transmembrane helix</keyword>
<comment type="subcellular location">
    <subcellularLocation>
        <location evidence="1">Endoplasmic reticulum membrane</location>
        <topology evidence="1">Single-pass membrane protein</topology>
    </subcellularLocation>
</comment>
<reference evidence="9" key="2">
    <citation type="submission" date="2025-08" db="UniProtKB">
        <authorList>
            <consortium name="Ensembl"/>
        </authorList>
    </citation>
    <scope>IDENTIFICATION</scope>
</reference>